<evidence type="ECO:0000313" key="1">
    <source>
        <dbReference type="EMBL" id="PSR33825.1"/>
    </source>
</evidence>
<dbReference type="Gene3D" id="3.40.50.1820">
    <property type="entry name" value="alpha/beta hydrolase"/>
    <property type="match status" value="1"/>
</dbReference>
<protein>
    <recommendedName>
        <fullName evidence="3">AB hydrolase-1 domain-containing protein</fullName>
    </recommendedName>
</protein>
<sequence>MATMDLRGHGDSDASISKYDGVATGQDILALTHILGSPAIVVRNSMSAGWAAPSYAMCR</sequence>
<comment type="caution">
    <text evidence="1">The sequence shown here is derived from an EMBL/GenBank/DDBJ whole genome shotgun (WGS) entry which is preliminary data.</text>
</comment>
<dbReference type="SUPFAM" id="SSF53474">
    <property type="entry name" value="alpha/beta-Hydrolases"/>
    <property type="match status" value="1"/>
</dbReference>
<name>A0A2T2XH35_9FIRM</name>
<dbReference type="Proteomes" id="UP000242972">
    <property type="component" value="Unassembled WGS sequence"/>
</dbReference>
<organism evidence="1 2">
    <name type="scientific">Sulfobacillus benefaciens</name>
    <dbReference type="NCBI Taxonomy" id="453960"/>
    <lineage>
        <taxon>Bacteria</taxon>
        <taxon>Bacillati</taxon>
        <taxon>Bacillota</taxon>
        <taxon>Clostridia</taxon>
        <taxon>Eubacteriales</taxon>
        <taxon>Clostridiales Family XVII. Incertae Sedis</taxon>
        <taxon>Sulfobacillus</taxon>
    </lineage>
</organism>
<dbReference type="AlphaFoldDB" id="A0A2T2XH35"/>
<reference evidence="1 2" key="1">
    <citation type="journal article" date="2014" name="BMC Genomics">
        <title>Comparison of environmental and isolate Sulfobacillus genomes reveals diverse carbon, sulfur, nitrogen, and hydrogen metabolisms.</title>
        <authorList>
            <person name="Justice N.B."/>
            <person name="Norman A."/>
            <person name="Brown C.T."/>
            <person name="Singh A."/>
            <person name="Thomas B.C."/>
            <person name="Banfield J.F."/>
        </authorList>
    </citation>
    <scope>NUCLEOTIDE SEQUENCE [LARGE SCALE GENOMIC DNA]</scope>
    <source>
        <strain evidence="1">AMDSBA4</strain>
    </source>
</reference>
<gene>
    <name evidence="1" type="ORF">C7B46_08235</name>
</gene>
<evidence type="ECO:0008006" key="3">
    <source>
        <dbReference type="Google" id="ProtNLM"/>
    </source>
</evidence>
<dbReference type="InterPro" id="IPR029058">
    <property type="entry name" value="AB_hydrolase_fold"/>
</dbReference>
<dbReference type="EMBL" id="PXYW01000016">
    <property type="protein sequence ID" value="PSR33825.1"/>
    <property type="molecule type" value="Genomic_DNA"/>
</dbReference>
<accession>A0A2T2XH35</accession>
<evidence type="ECO:0000313" key="2">
    <source>
        <dbReference type="Proteomes" id="UP000242972"/>
    </source>
</evidence>
<proteinExistence type="predicted"/>